<keyword evidence="3" id="KW-0805">Transcription regulation</keyword>
<dbReference type="Pfam" id="PF00072">
    <property type="entry name" value="Response_reg"/>
    <property type="match status" value="1"/>
</dbReference>
<dbReference type="GO" id="GO:0006355">
    <property type="term" value="P:regulation of DNA-templated transcription"/>
    <property type="evidence" value="ECO:0007669"/>
    <property type="project" value="InterPro"/>
</dbReference>
<accession>A0A6I3SLU7</accession>
<dbReference type="PANTHER" id="PTHR43214:SF43">
    <property type="entry name" value="TWO-COMPONENT RESPONSE REGULATOR"/>
    <property type="match status" value="1"/>
</dbReference>
<dbReference type="GO" id="GO:0003677">
    <property type="term" value="F:DNA binding"/>
    <property type="evidence" value="ECO:0007669"/>
    <property type="project" value="UniProtKB-KW"/>
</dbReference>
<protein>
    <recommendedName>
        <fullName evidence="1">Stage 0 sporulation protein A homolog</fullName>
    </recommendedName>
</protein>
<evidence type="ECO:0000313" key="10">
    <source>
        <dbReference type="EMBL" id="MTV49920.1"/>
    </source>
</evidence>
<keyword evidence="5" id="KW-0804">Transcription</keyword>
<keyword evidence="2 7" id="KW-0597">Phosphoprotein</keyword>
<comment type="caution">
    <text evidence="10">The sequence shown here is derived from an EMBL/GenBank/DDBJ whole genome shotgun (WGS) entry which is preliminary data.</text>
</comment>
<sequence>MEPIRILLADDHTLLRRGLRKILELDPQFHVLDEAGDGQGAINLARKIKPDVILMDIHMPGVNGVEATRVLKREMPETGIIILTAHEEEEHTLELIEAGVDGYLLKDVSPDALYSAILCVARGESVLNSSVVSKAIHRARGQKVNEGDTAFHPADELTERELDVLKLIAQGSTNALIAKSLFISEKTVKNHITNIFRKLQVKDRTQAALYAIKHRLVRI</sequence>
<gene>
    <name evidence="10" type="ORF">GJ688_13145</name>
</gene>
<name>A0A6I3SLU7_HELMO</name>
<keyword evidence="4" id="KW-0238">DNA-binding</keyword>
<dbReference type="InterPro" id="IPR058245">
    <property type="entry name" value="NreC/VraR/RcsB-like_REC"/>
</dbReference>
<evidence type="ECO:0000313" key="11">
    <source>
        <dbReference type="Proteomes" id="UP000430670"/>
    </source>
</evidence>
<keyword evidence="11" id="KW-1185">Reference proteome</keyword>
<evidence type="ECO:0000256" key="4">
    <source>
        <dbReference type="ARBA" id="ARBA00023125"/>
    </source>
</evidence>
<dbReference type="SMART" id="SM00421">
    <property type="entry name" value="HTH_LUXR"/>
    <property type="match status" value="1"/>
</dbReference>
<dbReference type="PROSITE" id="PS00622">
    <property type="entry name" value="HTH_LUXR_1"/>
    <property type="match status" value="1"/>
</dbReference>
<dbReference type="PANTHER" id="PTHR43214">
    <property type="entry name" value="TWO-COMPONENT RESPONSE REGULATOR"/>
    <property type="match status" value="1"/>
</dbReference>
<dbReference type="SUPFAM" id="SSF52172">
    <property type="entry name" value="CheY-like"/>
    <property type="match status" value="1"/>
</dbReference>
<feature type="domain" description="Response regulatory" evidence="9">
    <location>
        <begin position="5"/>
        <end position="121"/>
    </location>
</feature>
<dbReference type="PROSITE" id="PS50110">
    <property type="entry name" value="RESPONSE_REGULATORY"/>
    <property type="match status" value="1"/>
</dbReference>
<dbReference type="GO" id="GO:0000160">
    <property type="term" value="P:phosphorelay signal transduction system"/>
    <property type="evidence" value="ECO:0007669"/>
    <property type="project" value="InterPro"/>
</dbReference>
<feature type="modified residue" description="4-aspartylphosphate" evidence="7">
    <location>
        <position position="56"/>
    </location>
</feature>
<reference evidence="10 11" key="1">
    <citation type="submission" date="2019-11" db="EMBL/GenBank/DDBJ databases">
        <title>Whole-genome sequence of a the green, strictly anaerobic photosynthetic bacterium Heliobacillus mobilis DSM 6151.</title>
        <authorList>
            <person name="Kyndt J.A."/>
            <person name="Meyer T.E."/>
        </authorList>
    </citation>
    <scope>NUCLEOTIDE SEQUENCE [LARGE SCALE GENOMIC DNA]</scope>
    <source>
        <strain evidence="10 11">DSM 6151</strain>
    </source>
</reference>
<dbReference type="CDD" id="cd06170">
    <property type="entry name" value="LuxR_C_like"/>
    <property type="match status" value="1"/>
</dbReference>
<organism evidence="10 11">
    <name type="scientific">Heliobacterium mobile</name>
    <name type="common">Heliobacillus mobilis</name>
    <dbReference type="NCBI Taxonomy" id="28064"/>
    <lineage>
        <taxon>Bacteria</taxon>
        <taxon>Bacillati</taxon>
        <taxon>Bacillota</taxon>
        <taxon>Clostridia</taxon>
        <taxon>Eubacteriales</taxon>
        <taxon>Heliobacteriaceae</taxon>
        <taxon>Heliobacterium</taxon>
    </lineage>
</organism>
<dbReference type="PRINTS" id="PR00038">
    <property type="entry name" value="HTHLUXR"/>
</dbReference>
<dbReference type="Gene3D" id="3.40.50.2300">
    <property type="match status" value="1"/>
</dbReference>
<evidence type="ECO:0000256" key="5">
    <source>
        <dbReference type="ARBA" id="ARBA00023163"/>
    </source>
</evidence>
<comment type="function">
    <text evidence="6">May play the central regulatory role in sporulation. It may be an element of the effector pathway responsible for the activation of sporulation genes in response to nutritional stress. Spo0A may act in concert with spo0H (a sigma factor) to control the expression of some genes that are critical to the sporulation process.</text>
</comment>
<dbReference type="PROSITE" id="PS50043">
    <property type="entry name" value="HTH_LUXR_2"/>
    <property type="match status" value="1"/>
</dbReference>
<dbReference type="InterPro" id="IPR039420">
    <property type="entry name" value="WalR-like"/>
</dbReference>
<dbReference type="InterPro" id="IPR011006">
    <property type="entry name" value="CheY-like_superfamily"/>
</dbReference>
<dbReference type="CDD" id="cd17535">
    <property type="entry name" value="REC_NarL-like"/>
    <property type="match status" value="1"/>
</dbReference>
<dbReference type="SMART" id="SM00448">
    <property type="entry name" value="REC"/>
    <property type="match status" value="1"/>
</dbReference>
<evidence type="ECO:0000259" key="8">
    <source>
        <dbReference type="PROSITE" id="PS50043"/>
    </source>
</evidence>
<feature type="domain" description="HTH luxR-type" evidence="8">
    <location>
        <begin position="150"/>
        <end position="215"/>
    </location>
</feature>
<dbReference type="InterPro" id="IPR000792">
    <property type="entry name" value="Tscrpt_reg_LuxR_C"/>
</dbReference>
<dbReference type="InterPro" id="IPR016032">
    <property type="entry name" value="Sig_transdc_resp-reg_C-effctor"/>
</dbReference>
<dbReference type="SUPFAM" id="SSF46894">
    <property type="entry name" value="C-terminal effector domain of the bipartite response regulators"/>
    <property type="match status" value="1"/>
</dbReference>
<evidence type="ECO:0000256" key="7">
    <source>
        <dbReference type="PROSITE-ProRule" id="PRU00169"/>
    </source>
</evidence>
<dbReference type="Proteomes" id="UP000430670">
    <property type="component" value="Unassembled WGS sequence"/>
</dbReference>
<evidence type="ECO:0000256" key="6">
    <source>
        <dbReference type="ARBA" id="ARBA00024867"/>
    </source>
</evidence>
<evidence type="ECO:0000256" key="2">
    <source>
        <dbReference type="ARBA" id="ARBA00022553"/>
    </source>
</evidence>
<evidence type="ECO:0000256" key="3">
    <source>
        <dbReference type="ARBA" id="ARBA00023015"/>
    </source>
</evidence>
<dbReference type="RefSeq" id="WP_155477016.1">
    <property type="nucleotide sequence ID" value="NZ_WNKU01000016.1"/>
</dbReference>
<evidence type="ECO:0000259" key="9">
    <source>
        <dbReference type="PROSITE" id="PS50110"/>
    </source>
</evidence>
<proteinExistence type="predicted"/>
<dbReference type="EMBL" id="WNKU01000016">
    <property type="protein sequence ID" value="MTV49920.1"/>
    <property type="molecule type" value="Genomic_DNA"/>
</dbReference>
<evidence type="ECO:0000256" key="1">
    <source>
        <dbReference type="ARBA" id="ARBA00018672"/>
    </source>
</evidence>
<dbReference type="Pfam" id="PF00196">
    <property type="entry name" value="GerE"/>
    <property type="match status" value="1"/>
</dbReference>
<dbReference type="InterPro" id="IPR001789">
    <property type="entry name" value="Sig_transdc_resp-reg_receiver"/>
</dbReference>
<dbReference type="OrthoDB" id="9779069at2"/>
<dbReference type="AlphaFoldDB" id="A0A6I3SLU7"/>